<feature type="transmembrane region" description="Helical" evidence="1">
    <location>
        <begin position="161"/>
        <end position="180"/>
    </location>
</feature>
<dbReference type="SUPFAM" id="SSF141571">
    <property type="entry name" value="Pentapeptide repeat-like"/>
    <property type="match status" value="2"/>
</dbReference>
<dbReference type="EMBL" id="CAADGH010000004">
    <property type="protein sequence ID" value="VFK74369.1"/>
    <property type="molecule type" value="Genomic_DNA"/>
</dbReference>
<protein>
    <submittedName>
        <fullName evidence="3">Uncharacterized protein YjbI, contains pentapeptide repeats</fullName>
    </submittedName>
</protein>
<dbReference type="PANTHER" id="PTHR14136">
    <property type="entry name" value="BTB_POZ DOMAIN-CONTAINING PROTEIN KCTD9"/>
    <property type="match status" value="1"/>
</dbReference>
<keyword evidence="1" id="KW-1133">Transmembrane helix</keyword>
<dbReference type="EMBL" id="CAADFQ010000004">
    <property type="protein sequence ID" value="VFK27630.1"/>
    <property type="molecule type" value="Genomic_DNA"/>
</dbReference>
<feature type="transmembrane region" description="Helical" evidence="1">
    <location>
        <begin position="31"/>
        <end position="49"/>
    </location>
</feature>
<organism evidence="3">
    <name type="scientific">Candidatus Kentrum sp. MB</name>
    <dbReference type="NCBI Taxonomy" id="2138164"/>
    <lineage>
        <taxon>Bacteria</taxon>
        <taxon>Pseudomonadati</taxon>
        <taxon>Pseudomonadota</taxon>
        <taxon>Gammaproteobacteria</taxon>
        <taxon>Candidatus Kentrum</taxon>
    </lineage>
</organism>
<dbReference type="PANTHER" id="PTHR14136:SF17">
    <property type="entry name" value="BTB_POZ DOMAIN-CONTAINING PROTEIN KCTD9"/>
    <property type="match status" value="1"/>
</dbReference>
<name>A0A450XEB5_9GAMM</name>
<dbReference type="AlphaFoldDB" id="A0A450XEB5"/>
<feature type="transmembrane region" description="Helical" evidence="1">
    <location>
        <begin position="192"/>
        <end position="210"/>
    </location>
</feature>
<accession>A0A450XEB5</accession>
<evidence type="ECO:0000256" key="1">
    <source>
        <dbReference type="SAM" id="Phobius"/>
    </source>
</evidence>
<dbReference type="InterPro" id="IPR001646">
    <property type="entry name" value="5peptide_repeat"/>
</dbReference>
<dbReference type="InterPro" id="IPR051082">
    <property type="entry name" value="Pentapeptide-BTB/POZ_domain"/>
</dbReference>
<dbReference type="Pfam" id="PF00805">
    <property type="entry name" value="Pentapeptide"/>
    <property type="match status" value="5"/>
</dbReference>
<proteinExistence type="predicted"/>
<evidence type="ECO:0000313" key="4">
    <source>
        <dbReference type="EMBL" id="VFK74369.1"/>
    </source>
</evidence>
<reference evidence="3" key="1">
    <citation type="submission" date="2019-02" db="EMBL/GenBank/DDBJ databases">
        <authorList>
            <person name="Gruber-Vodicka R. H."/>
            <person name="Seah K. B. B."/>
        </authorList>
    </citation>
    <scope>NUCLEOTIDE SEQUENCE</scope>
    <source>
        <strain evidence="2">BECK_BZ197</strain>
        <strain evidence="4">BECK_BZ198</strain>
        <strain evidence="3">BECK_BZ199</strain>
    </source>
</reference>
<keyword evidence="1" id="KW-0812">Transmembrane</keyword>
<feature type="transmembrane region" description="Helical" evidence="1">
    <location>
        <begin position="235"/>
        <end position="258"/>
    </location>
</feature>
<sequence>MSGENREDTPVNGLTRLLESANKSAEHLQRVYLQFTLVWAYYIMVVGTTTHRDLLLNKIQKLPILDVSVPVDLVYIFGALLFLALHWYFLTQHRLVAPQFHALQAWSEDNGQRRISRNLLSLPSPPATSRVPRRLLIFPSPFAHLVVGTGVSRYANSLLTVMSLFVVPLFLFSWIIMTFLPYHGKCETSLQILFLAADIGLLCIYWPWIAAPDGRWRTWWIRSQMGSLYGNGRFFLSRGGMCVLLVIAICLSVLSVSLHTPMGHTLFWDRIAQAFPLRVEESSIRPSSIHVSNFPVKPRVDLSNRDLRHARLSGIHLQGADLRDADLRDTDLDSANLENADLTNARLQGADLDGVRAIGASFNEADLSHATIKKGQLDKAQLEKTTLNGADLAGISAIGASFNGAKAILAPVRFNSAVLREARFMNIRFPGASMEYTDLRGAELTEAKLPAAKLEGTNLRGANLKNADLSGVELAYGHFQGANLWDTILIAADFHNASMSGATLARADLRGADFKNAMLRGVDFRESRIFGANFTGARIDQTDLRNLHTDPLDGESCQQIGKILDTVAKNMEPGVQVRYKKALRRLDLACEQGKDPPSITRAHWKKQHPPFCDSGSEVPGCLAKPTDRDYDSLVVEVLVPLACADTSASIARRLLSRAVSGDFGLQSRQRLARNLLAEGCNAREKLLKDNNAKENIATMLFGADDVVDFLP</sequence>
<evidence type="ECO:0000313" key="3">
    <source>
        <dbReference type="EMBL" id="VFK27630.1"/>
    </source>
</evidence>
<dbReference type="EMBL" id="CAADFO010000001">
    <property type="protein sequence ID" value="VFK22027.1"/>
    <property type="molecule type" value="Genomic_DNA"/>
</dbReference>
<dbReference type="Gene3D" id="2.160.20.80">
    <property type="entry name" value="E3 ubiquitin-protein ligase SopA"/>
    <property type="match status" value="2"/>
</dbReference>
<feature type="transmembrane region" description="Helical" evidence="1">
    <location>
        <begin position="69"/>
        <end position="90"/>
    </location>
</feature>
<evidence type="ECO:0000313" key="2">
    <source>
        <dbReference type="EMBL" id="VFK22027.1"/>
    </source>
</evidence>
<keyword evidence="1" id="KW-0472">Membrane</keyword>
<gene>
    <name evidence="2" type="ORF">BECKMB1821G_GA0114241_100117</name>
    <name evidence="4" type="ORF">BECKMB1821H_GA0114242_100417</name>
    <name evidence="3" type="ORF">BECKMB1821I_GA0114274_100417</name>
</gene>